<dbReference type="Pfam" id="PF01048">
    <property type="entry name" value="PNP_UDP_1"/>
    <property type="match status" value="1"/>
</dbReference>
<comment type="caution">
    <text evidence="6">The sequence shown here is derived from an EMBL/GenBank/DDBJ whole genome shotgun (WGS) entry which is preliminary data.</text>
</comment>
<evidence type="ECO:0000256" key="4">
    <source>
        <dbReference type="HAMAP-Rule" id="MF_03155"/>
    </source>
</evidence>
<dbReference type="GO" id="GO:0019509">
    <property type="term" value="P:L-methionine salvage from methylthioadenosine"/>
    <property type="evidence" value="ECO:0007669"/>
    <property type="project" value="UniProtKB-UniRule"/>
</dbReference>
<comment type="subunit">
    <text evidence="4">Homotrimer.</text>
</comment>
<dbReference type="EC" id="2.4.2.28" evidence="4"/>
<evidence type="ECO:0000256" key="1">
    <source>
        <dbReference type="ARBA" id="ARBA00022676"/>
    </source>
</evidence>
<comment type="function">
    <text evidence="4">Catalyzes the reversible phosphorylation of S-methyl-5'-thioadenosine (MTA) to adenine and 5-methylthioribose-1-phosphate. Involved in the breakdown of MTA, a major by-product of polyamine biosynthesis. Responsible for the first step in the methionine salvage pathway after MTA has been generated from S-adenosylmethionine. Has broad substrate specificity with 6-aminopurine nucleosides as preferred substrates.</text>
</comment>
<dbReference type="PANTHER" id="PTHR42679">
    <property type="entry name" value="S-METHYL-5'-THIOADENOSINE PHOSPHORYLASE"/>
    <property type="match status" value="1"/>
</dbReference>
<feature type="binding site" evidence="4">
    <location>
        <position position="197"/>
    </location>
    <ligand>
        <name>substrate</name>
    </ligand>
</feature>
<dbReference type="EMBL" id="ATMH01006061">
    <property type="protein sequence ID" value="EPY26823.1"/>
    <property type="molecule type" value="Genomic_DNA"/>
</dbReference>
<keyword evidence="2 4" id="KW-0808">Transferase</keyword>
<dbReference type="InterPro" id="IPR018099">
    <property type="entry name" value="Purine_phosphorylase-2_CS"/>
</dbReference>
<dbReference type="OrthoDB" id="431409at2759"/>
<reference evidence="6 7" key="1">
    <citation type="journal article" date="2013" name="PLoS ONE">
        <title>Predicting the Proteins of Angomonas deanei, Strigomonas culicis and Their Respective Endosymbionts Reveals New Aspects of the Trypanosomatidae Family.</title>
        <authorList>
            <person name="Motta M.C."/>
            <person name="Martins A.C."/>
            <person name="de Souza S.S."/>
            <person name="Catta-Preta C.M."/>
            <person name="Silva R."/>
            <person name="Klein C.C."/>
            <person name="de Almeida L.G."/>
            <person name="de Lima Cunha O."/>
            <person name="Ciapina L.P."/>
            <person name="Brocchi M."/>
            <person name="Colabardini A.C."/>
            <person name="de Araujo Lima B."/>
            <person name="Machado C.R."/>
            <person name="de Almeida Soares C.M."/>
            <person name="Probst C.M."/>
            <person name="de Menezes C.B."/>
            <person name="Thompson C.E."/>
            <person name="Bartholomeu D.C."/>
            <person name="Gradia D.F."/>
            <person name="Pavoni D.P."/>
            <person name="Grisard E.C."/>
            <person name="Fantinatti-Garboggini F."/>
            <person name="Marchini F.K."/>
            <person name="Rodrigues-Luiz G.F."/>
            <person name="Wagner G."/>
            <person name="Goldman G.H."/>
            <person name="Fietto J.L."/>
            <person name="Elias M.C."/>
            <person name="Goldman M.H."/>
            <person name="Sagot M.F."/>
            <person name="Pereira M."/>
            <person name="Stoco P.H."/>
            <person name="de Mendonca-Neto R.P."/>
            <person name="Teixeira S.M."/>
            <person name="Maciel T.E."/>
            <person name="de Oliveira Mendes T.A."/>
            <person name="Urmenyi T.P."/>
            <person name="de Souza W."/>
            <person name="Schenkman S."/>
            <person name="de Vasconcelos A.T."/>
        </authorList>
    </citation>
    <scope>NUCLEOTIDE SEQUENCE [LARGE SCALE GENOMIC DNA]</scope>
</reference>
<dbReference type="InterPro" id="IPR000845">
    <property type="entry name" value="Nucleoside_phosphorylase_d"/>
</dbReference>
<dbReference type="InterPro" id="IPR010044">
    <property type="entry name" value="MTAP"/>
</dbReference>
<keyword evidence="4" id="KW-0539">Nucleus</keyword>
<dbReference type="AlphaFoldDB" id="S9UD12"/>
<dbReference type="GO" id="GO:0017061">
    <property type="term" value="F:S-methyl-5-thioadenosine phosphorylase activity"/>
    <property type="evidence" value="ECO:0007669"/>
    <property type="project" value="UniProtKB-UniRule"/>
</dbReference>
<dbReference type="Gene3D" id="3.40.50.1580">
    <property type="entry name" value="Nucleoside phosphorylase domain"/>
    <property type="match status" value="1"/>
</dbReference>
<name>S9UD12_9TRYP</name>
<gene>
    <name evidence="6" type="ORF">STCU_06061</name>
</gene>
<protein>
    <recommendedName>
        <fullName evidence="4">S-methyl-5'-thioadenosine phosphorylase</fullName>
        <ecNumber evidence="4">2.4.2.28</ecNumber>
    </recommendedName>
    <alternativeName>
        <fullName evidence="4">5'-methylthioadenosine phosphorylase</fullName>
        <shortName evidence="4">MTA phosphorylase</shortName>
        <shortName evidence="4">MTAP</shortName>
        <shortName evidence="4">MTAPase</shortName>
    </alternativeName>
</protein>
<comment type="catalytic activity">
    <reaction evidence="4">
        <text>S-methyl-5'-thioadenosine + phosphate = 5-(methylsulfanyl)-alpha-D-ribose 1-phosphate + adenine</text>
        <dbReference type="Rhea" id="RHEA:11852"/>
        <dbReference type="ChEBI" id="CHEBI:16708"/>
        <dbReference type="ChEBI" id="CHEBI:17509"/>
        <dbReference type="ChEBI" id="CHEBI:43474"/>
        <dbReference type="ChEBI" id="CHEBI:58533"/>
        <dbReference type="EC" id="2.4.2.28"/>
    </reaction>
</comment>
<dbReference type="NCBIfam" id="TIGR01694">
    <property type="entry name" value="MTAP"/>
    <property type="match status" value="1"/>
</dbReference>
<feature type="binding site" evidence="4">
    <location>
        <begin position="221"/>
        <end position="223"/>
    </location>
    <ligand>
        <name>substrate</name>
    </ligand>
</feature>
<dbReference type="PANTHER" id="PTHR42679:SF2">
    <property type="entry name" value="S-METHYL-5'-THIOADENOSINE PHOSPHORYLASE"/>
    <property type="match status" value="1"/>
</dbReference>
<feature type="site" description="Important for substrate specificity" evidence="4">
    <location>
        <position position="233"/>
    </location>
</feature>
<keyword evidence="7" id="KW-1185">Reference proteome</keyword>
<organism evidence="6 7">
    <name type="scientific">Strigomonas culicis</name>
    <dbReference type="NCBI Taxonomy" id="28005"/>
    <lineage>
        <taxon>Eukaryota</taxon>
        <taxon>Discoba</taxon>
        <taxon>Euglenozoa</taxon>
        <taxon>Kinetoplastea</taxon>
        <taxon>Metakinetoplastina</taxon>
        <taxon>Trypanosomatida</taxon>
        <taxon>Trypanosomatidae</taxon>
        <taxon>Strigomonadinae</taxon>
        <taxon>Strigomonas</taxon>
    </lineage>
</organism>
<evidence type="ECO:0000256" key="3">
    <source>
        <dbReference type="ARBA" id="ARBA00022726"/>
    </source>
</evidence>
<dbReference type="HAMAP" id="MF_01963">
    <property type="entry name" value="MTAP"/>
    <property type="match status" value="1"/>
</dbReference>
<feature type="binding site" evidence="4">
    <location>
        <position position="198"/>
    </location>
    <ligand>
        <name>phosphate</name>
        <dbReference type="ChEBI" id="CHEBI:43474"/>
    </ligand>
</feature>
<dbReference type="CDD" id="cd09010">
    <property type="entry name" value="MTAP_SsMTAPII_like_MTIP"/>
    <property type="match status" value="1"/>
</dbReference>
<feature type="domain" description="Nucleoside phosphorylase" evidence="5">
    <location>
        <begin position="13"/>
        <end position="247"/>
    </location>
</feature>
<dbReference type="FunFam" id="3.40.50.1580:FF:000012">
    <property type="entry name" value="Probable 6-oxopurine nucleoside phosphorylase"/>
    <property type="match status" value="1"/>
</dbReference>
<keyword evidence="3 4" id="KW-0660">Purine salvage</keyword>
<dbReference type="UniPathway" id="UPA00904">
    <property type="reaction ID" value="UER00873"/>
</dbReference>
<evidence type="ECO:0000259" key="5">
    <source>
        <dbReference type="Pfam" id="PF01048"/>
    </source>
</evidence>
<comment type="subcellular location">
    <subcellularLocation>
        <location evidence="4">Cytoplasm</location>
    </subcellularLocation>
    <subcellularLocation>
        <location evidence="4">Nucleus</location>
    </subcellularLocation>
</comment>
<dbReference type="SUPFAM" id="SSF53167">
    <property type="entry name" value="Purine and uridine phosphorylases"/>
    <property type="match status" value="1"/>
</dbReference>
<dbReference type="Proteomes" id="UP000015354">
    <property type="component" value="Unassembled WGS sequence"/>
</dbReference>
<dbReference type="GO" id="GO:0005829">
    <property type="term" value="C:cytosol"/>
    <property type="evidence" value="ECO:0007669"/>
    <property type="project" value="TreeGrafter"/>
</dbReference>
<keyword evidence="4" id="KW-0963">Cytoplasm</keyword>
<evidence type="ECO:0000313" key="7">
    <source>
        <dbReference type="Proteomes" id="UP000015354"/>
    </source>
</evidence>
<dbReference type="InterPro" id="IPR035994">
    <property type="entry name" value="Nucleoside_phosphorylase_sf"/>
</dbReference>
<accession>S9UD12</accession>
<comment type="pathway">
    <text evidence="4">Amino-acid biosynthesis; L-methionine biosynthesis via salvage pathway; S-methyl-5-thio-alpha-D-ribose 1-phosphate from S-methyl-5'-thioadenosine (phosphorylase route): step 1/1.</text>
</comment>
<feature type="binding site" evidence="4">
    <location>
        <begin position="62"/>
        <end position="63"/>
    </location>
    <ligand>
        <name>phosphate</name>
        <dbReference type="ChEBI" id="CHEBI:43474"/>
    </ligand>
</feature>
<feature type="site" description="Important for substrate specificity" evidence="4">
    <location>
        <position position="179"/>
    </location>
</feature>
<keyword evidence="1 4" id="KW-0328">Glycosyltransferase</keyword>
<evidence type="ECO:0000313" key="6">
    <source>
        <dbReference type="EMBL" id="EPY26823.1"/>
    </source>
</evidence>
<feature type="binding site" evidence="4">
    <location>
        <position position="20"/>
    </location>
    <ligand>
        <name>phosphate</name>
        <dbReference type="ChEBI" id="CHEBI:43474"/>
    </ligand>
</feature>
<dbReference type="PROSITE" id="PS01240">
    <property type="entry name" value="PNP_MTAP_2"/>
    <property type="match status" value="1"/>
</dbReference>
<comment type="similarity">
    <text evidence="4">Belongs to the PNP/MTAP phosphorylase family. MTAP subfamily.</text>
</comment>
<comment type="caution">
    <text evidence="4">Lacks conserved residue(s) required for the propagation of feature annotation.</text>
</comment>
<evidence type="ECO:0000256" key="2">
    <source>
        <dbReference type="ARBA" id="ARBA00022679"/>
    </source>
</evidence>
<sequence>MSTYSSPHPVPVRFAVIGGSGVYKLECLANAQSYHIDTPFGAPSDAIIVAELDGVPCAFLPRHGVGHRLNPSEVNYRANICALKQLGVEVILAINAVGSLDADYRPGDLAFVTQIIDRTVARPSTFFERGIVAHVDFAHPTSAIYTALALEATAAVLPPPGQTLHPSATAVTMEGPCFSTRAESLRNKAQGAHLIGMTTATEAKLAREAELAYVCVAMVTDMDAWSDAPHVDVSQVERTMKENAHKAQLYPPAIIAKWAQQINAADGSLREDPAFNALRYGILTSPACVTDDVRARMAPLLQKKYTRFMNKEGHDATVSI</sequence>
<dbReference type="GO" id="GO:0005634">
    <property type="term" value="C:nucleus"/>
    <property type="evidence" value="ECO:0007669"/>
    <property type="project" value="UniProtKB-SubCell"/>
</dbReference>
<proteinExistence type="inferred from homology"/>
<dbReference type="GO" id="GO:0006166">
    <property type="term" value="P:purine ribonucleoside salvage"/>
    <property type="evidence" value="ECO:0007669"/>
    <property type="project" value="UniProtKB-KW"/>
</dbReference>